<dbReference type="InterPro" id="IPR035906">
    <property type="entry name" value="MetI-like_sf"/>
</dbReference>
<evidence type="ECO:0000256" key="7">
    <source>
        <dbReference type="ARBA" id="ARBA00023136"/>
    </source>
</evidence>
<evidence type="ECO:0000256" key="4">
    <source>
        <dbReference type="ARBA" id="ARBA00022475"/>
    </source>
</evidence>
<keyword evidence="4" id="KW-1003">Cell membrane</keyword>
<sequence length="271" mass="30264">MKHLRKLSFPYLVWMMTLVFGPTILILLLSISDLDIYNLGTFTITFDSFSFLGSTKVINASLNSLFYSLTATFISFLIGYPVAFFLARSHSKYKTFFVSLLIIPVWSNMLLRIIAWEKLFYPISILNMFGISLDLIGTPLAIVIGMVSMYLPFMVLPIYSVLEKLDQNLIDAASDLGAGPYETFTKVIFPLSLSGVVSGTIMTLLPSMTAFALPERLGAGKVQLIGNVIQDYFMKTNQVNAGSLISIILMIFIVIMFILVLHFDKEGETLI</sequence>
<dbReference type="GO" id="GO:0005886">
    <property type="term" value="C:plasma membrane"/>
    <property type="evidence" value="ECO:0007669"/>
    <property type="project" value="UniProtKB-SubCell"/>
</dbReference>
<comment type="subcellular location">
    <subcellularLocation>
        <location evidence="1 8">Cell membrane</location>
        <topology evidence="1 8">Multi-pass membrane protein</topology>
    </subcellularLocation>
</comment>
<organism evidence="10 11">
    <name type="scientific">Candidatus Xianfuyuplasma coldseepsis</name>
    <dbReference type="NCBI Taxonomy" id="2782163"/>
    <lineage>
        <taxon>Bacteria</taxon>
        <taxon>Bacillati</taxon>
        <taxon>Mycoplasmatota</taxon>
        <taxon>Mollicutes</taxon>
        <taxon>Candidatus Izemoplasmatales</taxon>
        <taxon>Candidatus Izemoplasmataceae</taxon>
        <taxon>Candidatus Xianfuyuplasma</taxon>
    </lineage>
</organism>
<feature type="transmembrane region" description="Helical" evidence="8">
    <location>
        <begin position="65"/>
        <end position="87"/>
    </location>
</feature>
<feature type="transmembrane region" description="Helical" evidence="8">
    <location>
        <begin position="12"/>
        <end position="30"/>
    </location>
</feature>
<accession>A0A7L7KTP3</accession>
<evidence type="ECO:0000313" key="11">
    <source>
        <dbReference type="Proteomes" id="UP000514720"/>
    </source>
</evidence>
<dbReference type="PANTHER" id="PTHR42929">
    <property type="entry name" value="INNER MEMBRANE ABC TRANSPORTER PERMEASE PROTEIN YDCU-RELATED-RELATED"/>
    <property type="match status" value="1"/>
</dbReference>
<dbReference type="Gene3D" id="1.10.3720.10">
    <property type="entry name" value="MetI-like"/>
    <property type="match status" value="1"/>
</dbReference>
<dbReference type="PANTHER" id="PTHR42929:SF1">
    <property type="entry name" value="INNER MEMBRANE ABC TRANSPORTER PERMEASE PROTEIN YDCU-RELATED"/>
    <property type="match status" value="1"/>
</dbReference>
<dbReference type="PROSITE" id="PS50928">
    <property type="entry name" value="ABC_TM1"/>
    <property type="match status" value="1"/>
</dbReference>
<evidence type="ECO:0000256" key="8">
    <source>
        <dbReference type="RuleBase" id="RU363032"/>
    </source>
</evidence>
<dbReference type="InterPro" id="IPR000515">
    <property type="entry name" value="MetI-like"/>
</dbReference>
<comment type="similarity">
    <text evidence="2">Belongs to the binding-protein-dependent transport system permease family. CysTW subfamily.</text>
</comment>
<keyword evidence="5 8" id="KW-0812">Transmembrane</keyword>
<dbReference type="EMBL" id="CP048914">
    <property type="protein sequence ID" value="QMS85682.1"/>
    <property type="molecule type" value="Genomic_DNA"/>
</dbReference>
<evidence type="ECO:0000256" key="3">
    <source>
        <dbReference type="ARBA" id="ARBA00022448"/>
    </source>
</evidence>
<evidence type="ECO:0000256" key="6">
    <source>
        <dbReference type="ARBA" id="ARBA00022989"/>
    </source>
</evidence>
<dbReference type="SUPFAM" id="SSF161098">
    <property type="entry name" value="MetI-like"/>
    <property type="match status" value="1"/>
</dbReference>
<dbReference type="CDD" id="cd06261">
    <property type="entry name" value="TM_PBP2"/>
    <property type="match status" value="1"/>
</dbReference>
<dbReference type="KEGG" id="xcl:G4Z02_07975"/>
<evidence type="ECO:0000259" key="9">
    <source>
        <dbReference type="PROSITE" id="PS50928"/>
    </source>
</evidence>
<evidence type="ECO:0000313" key="10">
    <source>
        <dbReference type="EMBL" id="QMS85682.1"/>
    </source>
</evidence>
<dbReference type="Pfam" id="PF00528">
    <property type="entry name" value="BPD_transp_1"/>
    <property type="match status" value="1"/>
</dbReference>
<keyword evidence="6 8" id="KW-1133">Transmembrane helix</keyword>
<protein>
    <submittedName>
        <fullName evidence="10">ABC transporter permease</fullName>
    </submittedName>
</protein>
<feature type="transmembrane region" description="Helical" evidence="8">
    <location>
        <begin position="244"/>
        <end position="263"/>
    </location>
</feature>
<dbReference type="Proteomes" id="UP000514720">
    <property type="component" value="Chromosome"/>
</dbReference>
<keyword evidence="3 8" id="KW-0813">Transport</keyword>
<keyword evidence="11" id="KW-1185">Reference proteome</keyword>
<evidence type="ECO:0000256" key="2">
    <source>
        <dbReference type="ARBA" id="ARBA00007069"/>
    </source>
</evidence>
<feature type="domain" description="ABC transmembrane type-1" evidence="9">
    <location>
        <begin position="61"/>
        <end position="260"/>
    </location>
</feature>
<reference evidence="10 11" key="1">
    <citation type="submission" date="2020-02" db="EMBL/GenBank/DDBJ databases">
        <authorList>
            <person name="Zheng R.K."/>
            <person name="Sun C.M."/>
        </authorList>
    </citation>
    <scope>NUCLEOTIDE SEQUENCE [LARGE SCALE GENOMIC DNA]</scope>
    <source>
        <strain evidence="11">zrk13</strain>
    </source>
</reference>
<proteinExistence type="inferred from homology"/>
<dbReference type="GO" id="GO:0055085">
    <property type="term" value="P:transmembrane transport"/>
    <property type="evidence" value="ECO:0007669"/>
    <property type="project" value="InterPro"/>
</dbReference>
<feature type="transmembrane region" description="Helical" evidence="8">
    <location>
        <begin position="135"/>
        <end position="159"/>
    </location>
</feature>
<feature type="transmembrane region" description="Helical" evidence="8">
    <location>
        <begin position="187"/>
        <end position="213"/>
    </location>
</feature>
<keyword evidence="7 8" id="KW-0472">Membrane</keyword>
<evidence type="ECO:0000256" key="1">
    <source>
        <dbReference type="ARBA" id="ARBA00004651"/>
    </source>
</evidence>
<feature type="transmembrane region" description="Helical" evidence="8">
    <location>
        <begin position="93"/>
        <end position="114"/>
    </location>
</feature>
<dbReference type="RefSeq" id="WP_258877486.1">
    <property type="nucleotide sequence ID" value="NZ_CP048914.1"/>
</dbReference>
<dbReference type="AlphaFoldDB" id="A0A7L7KTP3"/>
<name>A0A7L7KTP3_9MOLU</name>
<evidence type="ECO:0000256" key="5">
    <source>
        <dbReference type="ARBA" id="ARBA00022692"/>
    </source>
</evidence>
<gene>
    <name evidence="10" type="ORF">G4Z02_07975</name>
</gene>